<evidence type="ECO:0000313" key="3">
    <source>
        <dbReference type="Proteomes" id="UP000011135"/>
    </source>
</evidence>
<sequence length="686" mass="72949">MKHFIKILLLVLIVNLADYSKSMACLTYTWTGASSSDWGDSGNWEDDFGGNGVPWIFDYAVIDKSQYGTAPDPILSSSENNPLQVILSNSASLTLNNDFGTNQITTTGVGNQLIVNGGVTLSANNLVLSADNAEISISGNGDIDIGASIYFQNNNTSLTNNLTGELDIGDDVVFEANNALLINNGTISITDDIRTTGATRDGNTVINNVGAVLNIGDRINFQSADGVFQNAGTINQTGNFVNISTNCSFINLSTGVWSWTYTGTPHSNLAGALTAGGTMIYAGTGAQQIQPVIYENVIISGSGTKQLQGNTTVNGTLTLSAGYVALNDADLTIGNNGSIANASSSRFIITNGNGRLSQNNIGSGGKAGDILFPVGRSSSSYTPLTLNNSAGTADNFAVRLVSAIYDNGYSGTVQTANAVNKTWFIDEEVAGGSDVSLTLQWGVSDQLSGFSPLNVRLIHYDGSQWERMAEGAASGTGPYTMSASGITSFSPFGIEGEDGVLPVELVSFNAALQSEAVLLEWATASELNNDFFTIEKTTDLENFQEVGTVKGKGTTEERNDYKFFDLNPSQGVFYYRLKQTDFDGTFTYSDIEKVVNTASGSAEANLNIYPVPNKGEFIKLMAHGMASDGKRSVTVMNVQGQIIYEGPVLISNNEEITLNFDQKLPQGIYTVRVQGSEPMVKQFTVN</sequence>
<reference evidence="2 3" key="1">
    <citation type="submission" date="2012-12" db="EMBL/GenBank/DDBJ databases">
        <title>Genome assembly of Fulvivirga imtechensis AK7.</title>
        <authorList>
            <person name="Nupur N."/>
            <person name="Khatri I."/>
            <person name="Kumar R."/>
            <person name="Subramanian S."/>
            <person name="Pinnaka A."/>
        </authorList>
    </citation>
    <scope>NUCLEOTIDE SEQUENCE [LARGE SCALE GENOMIC DNA]</scope>
    <source>
        <strain evidence="2 3">AK7</strain>
    </source>
</reference>
<gene>
    <name evidence="2" type="ORF">C900_03132</name>
</gene>
<dbReference type="eggNOG" id="COG2353">
    <property type="taxonomic scope" value="Bacteria"/>
</dbReference>
<protein>
    <recommendedName>
        <fullName evidence="4">Secretion system C-terminal sorting domain-containing protein</fullName>
    </recommendedName>
</protein>
<keyword evidence="3" id="KW-1185">Reference proteome</keyword>
<dbReference type="OrthoDB" id="927019at2"/>
<feature type="chain" id="PRO_5003993501" description="Secretion system C-terminal sorting domain-containing protein" evidence="1">
    <location>
        <begin position="25"/>
        <end position="686"/>
    </location>
</feature>
<name>L8JUN5_9BACT</name>
<evidence type="ECO:0000313" key="2">
    <source>
        <dbReference type="EMBL" id="ELR71002.1"/>
    </source>
</evidence>
<dbReference type="Proteomes" id="UP000011135">
    <property type="component" value="Unassembled WGS sequence"/>
</dbReference>
<dbReference type="EMBL" id="AMZN01000046">
    <property type="protein sequence ID" value="ELR71002.1"/>
    <property type="molecule type" value="Genomic_DNA"/>
</dbReference>
<dbReference type="STRING" id="1237149.C900_03132"/>
<organism evidence="2 3">
    <name type="scientific">Fulvivirga imtechensis AK7</name>
    <dbReference type="NCBI Taxonomy" id="1237149"/>
    <lineage>
        <taxon>Bacteria</taxon>
        <taxon>Pseudomonadati</taxon>
        <taxon>Bacteroidota</taxon>
        <taxon>Cytophagia</taxon>
        <taxon>Cytophagales</taxon>
        <taxon>Fulvivirgaceae</taxon>
        <taxon>Fulvivirga</taxon>
    </lineage>
</organism>
<keyword evidence="1" id="KW-0732">Signal</keyword>
<dbReference type="RefSeq" id="WP_009580484.1">
    <property type="nucleotide sequence ID" value="NZ_AMZN01000046.1"/>
</dbReference>
<accession>L8JUN5</accession>
<evidence type="ECO:0008006" key="4">
    <source>
        <dbReference type="Google" id="ProtNLM"/>
    </source>
</evidence>
<proteinExistence type="predicted"/>
<comment type="caution">
    <text evidence="2">The sequence shown here is derived from an EMBL/GenBank/DDBJ whole genome shotgun (WGS) entry which is preliminary data.</text>
</comment>
<dbReference type="InterPro" id="IPR026444">
    <property type="entry name" value="Secre_tail"/>
</dbReference>
<evidence type="ECO:0000256" key="1">
    <source>
        <dbReference type="SAM" id="SignalP"/>
    </source>
</evidence>
<dbReference type="AlphaFoldDB" id="L8JUN5"/>
<feature type="signal peptide" evidence="1">
    <location>
        <begin position="1"/>
        <end position="24"/>
    </location>
</feature>
<dbReference type="NCBIfam" id="TIGR04183">
    <property type="entry name" value="Por_Secre_tail"/>
    <property type="match status" value="1"/>
</dbReference>